<dbReference type="AlphaFoldDB" id="A0A964XMQ1"/>
<dbReference type="EMBL" id="JAAAHS010000248">
    <property type="protein sequence ID" value="NBE54774.1"/>
    <property type="molecule type" value="Genomic_DNA"/>
</dbReference>
<dbReference type="OrthoDB" id="4320909at2"/>
<name>A0A964XMQ1_9ACTN</name>
<proteinExistence type="predicted"/>
<dbReference type="Proteomes" id="UP000598297">
    <property type="component" value="Unassembled WGS sequence"/>
</dbReference>
<evidence type="ECO:0000313" key="1">
    <source>
        <dbReference type="EMBL" id="NBE54774.1"/>
    </source>
</evidence>
<evidence type="ECO:0000313" key="2">
    <source>
        <dbReference type="Proteomes" id="UP000598297"/>
    </source>
</evidence>
<comment type="caution">
    <text evidence="1">The sequence shown here is derived from an EMBL/GenBank/DDBJ whole genome shotgun (WGS) entry which is preliminary data.</text>
</comment>
<sequence>MTNPHGVHIARLLPWAGSDGKPCFLLTDGDGYLTRIADNVESVQLDMAGELLDHIDDLLTGPGATSDQLRYGLARMSESLRDVKRIADSRGARLSGPVADGN</sequence>
<gene>
    <name evidence="1" type="ORF">GUY60_25775</name>
</gene>
<keyword evidence="2" id="KW-1185">Reference proteome</keyword>
<protein>
    <submittedName>
        <fullName evidence="1">Uncharacterized protein</fullName>
    </submittedName>
</protein>
<dbReference type="RefSeq" id="WP_161701910.1">
    <property type="nucleotide sequence ID" value="NZ_JAAAHS010000248.1"/>
</dbReference>
<reference evidence="1" key="1">
    <citation type="submission" date="2020-01" db="EMBL/GenBank/DDBJ databases">
        <title>Whole-genome analyses of novel actinobacteria.</title>
        <authorList>
            <person name="Sahin N."/>
        </authorList>
    </citation>
    <scope>NUCLEOTIDE SEQUENCE</scope>
    <source>
        <strain evidence="1">YC537</strain>
    </source>
</reference>
<accession>A0A964XMQ1</accession>
<organism evidence="1 2">
    <name type="scientific">Streptomyces boluensis</name>
    <dbReference type="NCBI Taxonomy" id="1775135"/>
    <lineage>
        <taxon>Bacteria</taxon>
        <taxon>Bacillati</taxon>
        <taxon>Actinomycetota</taxon>
        <taxon>Actinomycetes</taxon>
        <taxon>Kitasatosporales</taxon>
        <taxon>Streptomycetaceae</taxon>
        <taxon>Streptomyces</taxon>
    </lineage>
</organism>